<keyword evidence="2" id="KW-1185">Reference proteome</keyword>
<evidence type="ECO:0000256" key="1">
    <source>
        <dbReference type="SAM" id="MobiDB-lite"/>
    </source>
</evidence>
<feature type="region of interest" description="Disordered" evidence="1">
    <location>
        <begin position="73"/>
        <end position="98"/>
    </location>
</feature>
<feature type="compositionally biased region" description="Basic residues" evidence="1">
    <location>
        <begin position="80"/>
        <end position="91"/>
    </location>
</feature>
<reference evidence="3" key="1">
    <citation type="submission" date="2025-08" db="UniProtKB">
        <authorList>
            <consortium name="RefSeq"/>
        </authorList>
    </citation>
    <scope>IDENTIFICATION</scope>
</reference>
<sequence length="98" mass="11362">MSSTCHQQVINYADEGTLERLLTEEKAGGDVLVQISWWRPRETTDRLATATFATARCWMLNDACNEIYREARRSNEDRTRAHHHARVRRLSSGRYAPV</sequence>
<gene>
    <name evidence="3" type="primary">LOC106741340</name>
</gene>
<dbReference type="RefSeq" id="XP_014468691.1">
    <property type="nucleotide sequence ID" value="XM_014613205.1"/>
</dbReference>
<dbReference type="AlphaFoldDB" id="A0A6P3WRI8"/>
<protein>
    <submittedName>
        <fullName evidence="3">Uncharacterized protein LOC106741340 isoform X2</fullName>
    </submittedName>
</protein>
<dbReference type="Proteomes" id="UP000515204">
    <property type="component" value="Unplaced"/>
</dbReference>
<organism evidence="2 3">
    <name type="scientific">Dinoponera quadriceps</name>
    <name type="common">South American ant</name>
    <dbReference type="NCBI Taxonomy" id="609295"/>
    <lineage>
        <taxon>Eukaryota</taxon>
        <taxon>Metazoa</taxon>
        <taxon>Ecdysozoa</taxon>
        <taxon>Arthropoda</taxon>
        <taxon>Hexapoda</taxon>
        <taxon>Insecta</taxon>
        <taxon>Pterygota</taxon>
        <taxon>Neoptera</taxon>
        <taxon>Endopterygota</taxon>
        <taxon>Hymenoptera</taxon>
        <taxon>Apocrita</taxon>
        <taxon>Aculeata</taxon>
        <taxon>Formicoidea</taxon>
        <taxon>Formicidae</taxon>
        <taxon>Ponerinae</taxon>
        <taxon>Ponerini</taxon>
        <taxon>Dinoponera</taxon>
    </lineage>
</organism>
<evidence type="ECO:0000313" key="2">
    <source>
        <dbReference type="Proteomes" id="UP000515204"/>
    </source>
</evidence>
<proteinExistence type="predicted"/>
<name>A0A6P3WRI8_DINQU</name>
<evidence type="ECO:0000313" key="3">
    <source>
        <dbReference type="RefSeq" id="XP_014468691.1"/>
    </source>
</evidence>
<accession>A0A6P3WRI8</accession>
<dbReference type="GeneID" id="106741340"/>